<reference evidence="2" key="1">
    <citation type="submission" date="2022-10" db="EMBL/GenBank/DDBJ databases">
        <authorList>
            <person name="Chen Y."/>
            <person name="Dougan E. K."/>
            <person name="Chan C."/>
            <person name="Rhodes N."/>
            <person name="Thang M."/>
        </authorList>
    </citation>
    <scope>NUCLEOTIDE SEQUENCE</scope>
</reference>
<evidence type="ECO:0000313" key="5">
    <source>
        <dbReference type="Proteomes" id="UP001152797"/>
    </source>
</evidence>
<evidence type="ECO:0000259" key="1">
    <source>
        <dbReference type="PROSITE" id="PS00028"/>
    </source>
</evidence>
<feature type="domain" description="C2H2-type" evidence="1">
    <location>
        <begin position="163"/>
        <end position="184"/>
    </location>
</feature>
<protein>
    <submittedName>
        <fullName evidence="4">C2H2-type domain-containing protein</fullName>
    </submittedName>
</protein>
<reference evidence="3" key="2">
    <citation type="submission" date="2024-04" db="EMBL/GenBank/DDBJ databases">
        <authorList>
            <person name="Chen Y."/>
            <person name="Shah S."/>
            <person name="Dougan E. K."/>
            <person name="Thang M."/>
            <person name="Chan C."/>
        </authorList>
    </citation>
    <scope>NUCLEOTIDE SEQUENCE [LARGE SCALE GENOMIC DNA]</scope>
</reference>
<feature type="non-terminal residue" evidence="2">
    <location>
        <position position="1"/>
    </location>
</feature>
<dbReference type="Proteomes" id="UP001152797">
    <property type="component" value="Unassembled WGS sequence"/>
</dbReference>
<dbReference type="InterPro" id="IPR013087">
    <property type="entry name" value="Znf_C2H2_type"/>
</dbReference>
<keyword evidence="5" id="KW-1185">Reference proteome</keyword>
<evidence type="ECO:0000313" key="3">
    <source>
        <dbReference type="EMBL" id="CAL1126694.1"/>
    </source>
</evidence>
<dbReference type="EMBL" id="CAMXCT010000067">
    <property type="protein sequence ID" value="CAI3973319.1"/>
    <property type="molecule type" value="Genomic_DNA"/>
</dbReference>
<dbReference type="Gene3D" id="3.30.160.60">
    <property type="entry name" value="Classic Zinc Finger"/>
    <property type="match status" value="1"/>
</dbReference>
<gene>
    <name evidence="2" type="ORF">C1SCF055_LOCUS1837</name>
</gene>
<dbReference type="PROSITE" id="PS00028">
    <property type="entry name" value="ZINC_FINGER_C2H2_1"/>
    <property type="match status" value="1"/>
</dbReference>
<dbReference type="EMBL" id="CAMXCT020000067">
    <property type="protein sequence ID" value="CAL1126694.1"/>
    <property type="molecule type" value="Genomic_DNA"/>
</dbReference>
<evidence type="ECO:0000313" key="4">
    <source>
        <dbReference type="EMBL" id="CAL4760631.1"/>
    </source>
</evidence>
<dbReference type="AlphaFoldDB" id="A0A9P1BH84"/>
<dbReference type="EMBL" id="CAMXCT030000067">
    <property type="protein sequence ID" value="CAL4760631.1"/>
    <property type="molecule type" value="Genomic_DNA"/>
</dbReference>
<feature type="non-terminal residue" evidence="2">
    <location>
        <position position="488"/>
    </location>
</feature>
<accession>A0A9P1BH84</accession>
<name>A0A9P1BH84_9DINO</name>
<comment type="caution">
    <text evidence="2">The sequence shown here is derived from an EMBL/GenBank/DDBJ whole genome shotgun (WGS) entry which is preliminary data.</text>
</comment>
<evidence type="ECO:0000313" key="2">
    <source>
        <dbReference type="EMBL" id="CAI3973319.1"/>
    </source>
</evidence>
<sequence length="488" mass="55151">APAGTLLKGLLLPATRFQHTTDEMMAYAGILPLQDQVHANRLRFLARLLQACPQITWTLMHGACEQHSWITLCMASCHWMLFHYDSSLPLTLESGFTDWVRFVRLDPNWKGRIRKVTKLALSYHRSRAEHAIWQRHFDAKLTAVGATLPERQIKATPAEKWQCDLCQKVLASTRALAMHAAREHGYKKKVRYYATGTTCQACGQNFHNRRRLSIHYEKQAKCYEVVMACWPPMPADQVHSLDEEDKQAESQLRKQGWWASKAFHPVIQTFGPLLPPAGSEAAALMFERMSTRQVTQMPPNPTKVWWHHDDLPAFVMHSVQGPDAAGGAFAMHGLAKETAMLHVKALVVVHFFSGYRRMGDIHHVVEHKTVKSHTQVFTLSVDLCMQRQSGDLATPQAAKWWRERILSGQVTCSSSVAILADATTLMANTPLLSGVKSMAPSTLQKRKCIYPYGLNKVLGDALFNAAMQWAAMEVEEELPPVFMPYMEQ</sequence>
<organism evidence="2">
    <name type="scientific">Cladocopium goreaui</name>
    <dbReference type="NCBI Taxonomy" id="2562237"/>
    <lineage>
        <taxon>Eukaryota</taxon>
        <taxon>Sar</taxon>
        <taxon>Alveolata</taxon>
        <taxon>Dinophyceae</taxon>
        <taxon>Suessiales</taxon>
        <taxon>Symbiodiniaceae</taxon>
        <taxon>Cladocopium</taxon>
    </lineage>
</organism>
<proteinExistence type="predicted"/>